<dbReference type="AlphaFoldDB" id="A0A3L6L0B2"/>
<name>A0A3L6L0B2_9TRYP</name>
<organism evidence="2">
    <name type="scientific">Trypanosoma brucei equiperdum</name>
    <dbReference type="NCBI Taxonomy" id="630700"/>
    <lineage>
        <taxon>Eukaryota</taxon>
        <taxon>Discoba</taxon>
        <taxon>Euglenozoa</taxon>
        <taxon>Kinetoplastea</taxon>
        <taxon>Metakinetoplastina</taxon>
        <taxon>Trypanosomatida</taxon>
        <taxon>Trypanosomatidae</taxon>
        <taxon>Trypanosoma</taxon>
    </lineage>
</organism>
<dbReference type="EMBL" id="QSBY01000010">
    <property type="protein sequence ID" value="RHW69141.1"/>
    <property type="molecule type" value="Genomic_DNA"/>
</dbReference>
<feature type="compositionally biased region" description="Polar residues" evidence="1">
    <location>
        <begin position="1"/>
        <end position="16"/>
    </location>
</feature>
<proteinExistence type="predicted"/>
<gene>
    <name evidence="2" type="ORF">DPX39_100153800</name>
</gene>
<evidence type="ECO:0000313" key="2">
    <source>
        <dbReference type="EMBL" id="RHW69141.1"/>
    </source>
</evidence>
<feature type="region of interest" description="Disordered" evidence="1">
    <location>
        <begin position="1"/>
        <end position="23"/>
    </location>
</feature>
<protein>
    <submittedName>
        <fullName evidence="2">Uncharacterized protein</fullName>
    </submittedName>
</protein>
<comment type="caution">
    <text evidence="2">The sequence shown here is derived from an EMBL/GenBank/DDBJ whole genome shotgun (WGS) entry which is preliminary data.</text>
</comment>
<sequence>MPIAGSSVSYQTSCGKGNTEPEQPLISATMINIMTMLENMDKKISGRFDALEARFSFLESKLLGAVDDKQRTEDR</sequence>
<dbReference type="Proteomes" id="UP000266743">
    <property type="component" value="Chromosome 10"/>
</dbReference>
<reference evidence="2" key="1">
    <citation type="submission" date="2018-09" db="EMBL/GenBank/DDBJ databases">
        <title>whole genome sequence of T. equiperdum IVM-t1 strain.</title>
        <authorList>
            <person name="Suganuma K."/>
        </authorList>
    </citation>
    <scope>NUCLEOTIDE SEQUENCE [LARGE SCALE GENOMIC DNA]</scope>
    <source>
        <strain evidence="2">IVM-t1</strain>
    </source>
</reference>
<evidence type="ECO:0000256" key="1">
    <source>
        <dbReference type="SAM" id="MobiDB-lite"/>
    </source>
</evidence>
<accession>A0A3L6L0B2</accession>